<dbReference type="AlphaFoldDB" id="A0A844YG94"/>
<keyword evidence="4" id="KW-1185">Reference proteome</keyword>
<keyword evidence="2" id="KW-0812">Transmembrane</keyword>
<evidence type="ECO:0000256" key="2">
    <source>
        <dbReference type="SAM" id="Phobius"/>
    </source>
</evidence>
<dbReference type="Proteomes" id="UP000445582">
    <property type="component" value="Unassembled WGS sequence"/>
</dbReference>
<comment type="caution">
    <text evidence="3">The sequence shown here is derived from an EMBL/GenBank/DDBJ whole genome shotgun (WGS) entry which is preliminary data.</text>
</comment>
<reference evidence="3 4" key="1">
    <citation type="submission" date="2019-12" db="EMBL/GenBank/DDBJ databases">
        <title>Genomic-based taxomic classification of the family Erythrobacteraceae.</title>
        <authorList>
            <person name="Xu L."/>
        </authorList>
    </citation>
    <scope>NUCLEOTIDE SEQUENCE [LARGE SCALE GENOMIC DNA]</scope>
    <source>
        <strain evidence="3 4">MCCC 1A09965</strain>
    </source>
</reference>
<feature type="transmembrane region" description="Helical" evidence="2">
    <location>
        <begin position="268"/>
        <end position="285"/>
    </location>
</feature>
<feature type="transmembrane region" description="Helical" evidence="2">
    <location>
        <begin position="297"/>
        <end position="315"/>
    </location>
</feature>
<proteinExistence type="predicted"/>
<evidence type="ECO:0000313" key="3">
    <source>
        <dbReference type="EMBL" id="MXO62683.1"/>
    </source>
</evidence>
<protein>
    <submittedName>
        <fullName evidence="3">HupE/UreJ family protein</fullName>
    </submittedName>
</protein>
<keyword evidence="2" id="KW-0472">Membrane</keyword>
<dbReference type="EMBL" id="WTYN01000001">
    <property type="protein sequence ID" value="MXO62683.1"/>
    <property type="molecule type" value="Genomic_DNA"/>
</dbReference>
<evidence type="ECO:0000256" key="1">
    <source>
        <dbReference type="SAM" id="MobiDB-lite"/>
    </source>
</evidence>
<feature type="transmembrane region" description="Helical" evidence="2">
    <location>
        <begin position="364"/>
        <end position="382"/>
    </location>
</feature>
<name>A0A844YG94_9SPHN</name>
<keyword evidence="2" id="KW-1133">Transmembrane helix</keyword>
<accession>A0A844YG94</accession>
<feature type="transmembrane region" description="Helical" evidence="2">
    <location>
        <begin position="244"/>
        <end position="262"/>
    </location>
</feature>
<feature type="region of interest" description="Disordered" evidence="1">
    <location>
        <begin position="1"/>
        <end position="30"/>
    </location>
</feature>
<organism evidence="3 4">
    <name type="scientific">Qipengyuania oceanensis</name>
    <dbReference type="NCBI Taxonomy" id="1463597"/>
    <lineage>
        <taxon>Bacteria</taxon>
        <taxon>Pseudomonadati</taxon>
        <taxon>Pseudomonadota</taxon>
        <taxon>Alphaproteobacteria</taxon>
        <taxon>Sphingomonadales</taxon>
        <taxon>Erythrobacteraceae</taxon>
        <taxon>Qipengyuania</taxon>
    </lineage>
</organism>
<gene>
    <name evidence="3" type="ORF">GRI48_06630</name>
</gene>
<dbReference type="OrthoDB" id="9808870at2"/>
<dbReference type="Pfam" id="PF13795">
    <property type="entry name" value="HupE_UreJ_2"/>
    <property type="match status" value="1"/>
</dbReference>
<feature type="transmembrane region" description="Helical" evidence="2">
    <location>
        <begin position="327"/>
        <end position="352"/>
    </location>
</feature>
<sequence>MVGPDPLGLRLAPGQAGRGGNRRGPFLRGSPCGRRERLAILDHLAAARGCLSRPARRIHGHGGRVRVLLALLVLLALAQPAAADELRPSSIELSEQAQGRWHLGWKRNLGQPSTGQPETPAYPRNCRPVGEPVERRVAALSVVGNLELRCSGSLAGQRIGWPGLVGEDALVRIVPLDGGAQTHLLTPTAPMAAITGEPGRWQVARSYFELGVIHILEGWDHLLFVIALVLLVVRGWQVVKAATAFTLAHSLTLTAVTFGFFGLPARPVEAAIALSIVFLAVELARGDRTSLTRRWPWAVAFAFGLLHGFGFAGALRDIGLPQGEVPAALVAFNLGVEAGQVLVILAVIVLRLTTRRLVPWVEAPALRTATYAIGIIASFWLIERLIA</sequence>
<feature type="transmembrane region" description="Helical" evidence="2">
    <location>
        <begin position="211"/>
        <end position="232"/>
    </location>
</feature>
<dbReference type="InterPro" id="IPR032809">
    <property type="entry name" value="Put_HupE_UreJ"/>
</dbReference>
<evidence type="ECO:0000313" key="4">
    <source>
        <dbReference type="Proteomes" id="UP000445582"/>
    </source>
</evidence>